<evidence type="ECO:0000313" key="3">
    <source>
        <dbReference type="EMBL" id="OSJ33994.1"/>
    </source>
</evidence>
<dbReference type="SUPFAM" id="SSF50475">
    <property type="entry name" value="FMN-binding split barrel"/>
    <property type="match status" value="1"/>
</dbReference>
<dbReference type="GO" id="GO:0010181">
    <property type="term" value="F:FMN binding"/>
    <property type="evidence" value="ECO:0007669"/>
    <property type="project" value="InterPro"/>
</dbReference>
<evidence type="ECO:0000259" key="2">
    <source>
        <dbReference type="SMART" id="SM00903"/>
    </source>
</evidence>
<dbReference type="NCBIfam" id="NF045733">
    <property type="entry name" value="StyMonoxStyB"/>
    <property type="match status" value="1"/>
</dbReference>
<dbReference type="GO" id="GO:0042602">
    <property type="term" value="F:riboflavin reductase (NADPH) activity"/>
    <property type="evidence" value="ECO:0007669"/>
    <property type="project" value="TreeGrafter"/>
</dbReference>
<dbReference type="Proteomes" id="UP000193335">
    <property type="component" value="Unassembled WGS sequence"/>
</dbReference>
<dbReference type="SMART" id="SM00903">
    <property type="entry name" value="Flavin_Reduct"/>
    <property type="match status" value="1"/>
</dbReference>
<feature type="domain" description="Flavin reductase like" evidence="2">
    <location>
        <begin position="19"/>
        <end position="159"/>
    </location>
</feature>
<dbReference type="InterPro" id="IPR002563">
    <property type="entry name" value="Flavin_Rdtase-like_dom"/>
</dbReference>
<protein>
    <submittedName>
        <fullName evidence="3">Flavin reductase</fullName>
    </submittedName>
</protein>
<dbReference type="PANTHER" id="PTHR30466:SF1">
    <property type="entry name" value="FMN REDUCTASE (NADH) RUTF"/>
    <property type="match status" value="1"/>
</dbReference>
<evidence type="ECO:0000313" key="4">
    <source>
        <dbReference type="Proteomes" id="UP000193335"/>
    </source>
</evidence>
<dbReference type="InterPro" id="IPR012349">
    <property type="entry name" value="Split_barrel_FMN-bd"/>
</dbReference>
<keyword evidence="1" id="KW-0560">Oxidoreductase</keyword>
<comment type="caution">
    <text evidence="3">The sequence shown here is derived from an EMBL/GenBank/DDBJ whole genome shotgun (WGS) entry which is preliminary data.</text>
</comment>
<gene>
    <name evidence="3" type="ORF">BSZ19_13585</name>
</gene>
<dbReference type="PANTHER" id="PTHR30466">
    <property type="entry name" value="FLAVIN REDUCTASE"/>
    <property type="match status" value="1"/>
</dbReference>
<dbReference type="Pfam" id="PF01613">
    <property type="entry name" value="Flavin_Reduct"/>
    <property type="match status" value="1"/>
</dbReference>
<evidence type="ECO:0000256" key="1">
    <source>
        <dbReference type="ARBA" id="ARBA00023002"/>
    </source>
</evidence>
<organism evidence="3 4">
    <name type="scientific">Bradyrhizobium japonicum</name>
    <dbReference type="NCBI Taxonomy" id="375"/>
    <lineage>
        <taxon>Bacteria</taxon>
        <taxon>Pseudomonadati</taxon>
        <taxon>Pseudomonadota</taxon>
        <taxon>Alphaproteobacteria</taxon>
        <taxon>Hyphomicrobiales</taxon>
        <taxon>Nitrobacteraceae</taxon>
        <taxon>Bradyrhizobium</taxon>
    </lineage>
</organism>
<dbReference type="Gene3D" id="2.30.110.10">
    <property type="entry name" value="Electron Transport, Fmn-binding Protein, Chain A"/>
    <property type="match status" value="1"/>
</dbReference>
<dbReference type="AlphaFoldDB" id="A0A1Y2JUK9"/>
<reference evidence="3 4" key="1">
    <citation type="submission" date="2017-03" db="EMBL/GenBank/DDBJ databases">
        <title>Whole genome sequences of fourteen strains of Bradyrhizobium canariense and one strain of Bradyrhizobium japonicum isolated from Lupinus (Papilionoideae: Genisteae) species in Algeria.</title>
        <authorList>
            <person name="Crovadore J."/>
            <person name="Chekireb D."/>
            <person name="Brachmann A."/>
            <person name="Chablais R."/>
            <person name="Cochard B."/>
            <person name="Lefort F."/>
        </authorList>
    </citation>
    <scope>NUCLEOTIDE SEQUENCE [LARGE SCALE GENOMIC DNA]</scope>
    <source>
        <strain evidence="3 4">UBMA197</strain>
    </source>
</reference>
<dbReference type="InterPro" id="IPR050268">
    <property type="entry name" value="NADH-dep_flavin_reductase"/>
</dbReference>
<dbReference type="InterPro" id="IPR054802">
    <property type="entry name" value="StyMonoxStyB"/>
</dbReference>
<sequence>MRAEAEVQRANPASFREAASRFATGVAVLTALDEHGRVCGMTANSFVTVSLSPPTVLVSVMPGRMHRAISATGRYCVNVLPEHGRDLSRHFASQPNTGAAPDYDIVDGLPRLSGCMAWFACEVTRHVDVRDHTLIIAEVSSCDYRDTTPLVFFSSRYHLGPGVPVDR</sequence>
<name>A0A1Y2JUK9_BRAJP</name>
<dbReference type="EMBL" id="NAFL01000236">
    <property type="protein sequence ID" value="OSJ33994.1"/>
    <property type="molecule type" value="Genomic_DNA"/>
</dbReference>
<proteinExistence type="predicted"/>
<dbReference type="RefSeq" id="WP_085400003.1">
    <property type="nucleotide sequence ID" value="NZ_NAFL01000236.1"/>
</dbReference>
<accession>A0A1Y2JUK9</accession>